<evidence type="ECO:0000313" key="9">
    <source>
        <dbReference type="EMBL" id="KAG7665771.1"/>
    </source>
</evidence>
<dbReference type="RefSeq" id="XP_049266003.1">
    <property type="nucleotide sequence ID" value="XM_049410105.1"/>
</dbReference>
<evidence type="ECO:0000256" key="4">
    <source>
        <dbReference type="ARBA" id="ARBA00022824"/>
    </source>
</evidence>
<accession>A0A8J5QSE1</accession>
<evidence type="ECO:0000256" key="7">
    <source>
        <dbReference type="SAM" id="SignalP"/>
    </source>
</evidence>
<name>A0A8J5QSE1_9ASCO</name>
<organism evidence="9 10">
    <name type="scientific">[Candida] subhashii</name>
    <dbReference type="NCBI Taxonomy" id="561895"/>
    <lineage>
        <taxon>Eukaryota</taxon>
        <taxon>Fungi</taxon>
        <taxon>Dikarya</taxon>
        <taxon>Ascomycota</taxon>
        <taxon>Saccharomycotina</taxon>
        <taxon>Pichiomycetes</taxon>
        <taxon>Debaryomycetaceae</taxon>
        <taxon>Spathaspora</taxon>
    </lineage>
</organism>
<dbReference type="GO" id="GO:0046872">
    <property type="term" value="F:metal ion binding"/>
    <property type="evidence" value="ECO:0007669"/>
    <property type="project" value="UniProtKB-KW"/>
</dbReference>
<keyword evidence="10" id="KW-1185">Reference proteome</keyword>
<keyword evidence="5" id="KW-0408">Iron</keyword>
<dbReference type="GO" id="GO:0016020">
    <property type="term" value="C:membrane"/>
    <property type="evidence" value="ECO:0007669"/>
    <property type="project" value="TreeGrafter"/>
</dbReference>
<dbReference type="SMART" id="SM01117">
    <property type="entry name" value="Cyt-b5"/>
    <property type="match status" value="1"/>
</dbReference>
<dbReference type="PANTHER" id="PTHR10281">
    <property type="entry name" value="MEMBRANE-ASSOCIATED PROGESTERONE RECEPTOR COMPONENT-RELATED"/>
    <property type="match status" value="1"/>
</dbReference>
<keyword evidence="4" id="KW-0256">Endoplasmic reticulum</keyword>
<sequence>MISTIILILIIVIIAFKIKSDVTIPDNNPLDTSQVKEQPIVEGKFTPKTLAKYNGKDDPKIFMAVKRRVFDVSQGAAFYGPGGPYENFAGRDASRGLAKNSFDKSMLTNLNDKIDLLDDLNDSDNETLNGWEEHFENKYKVVGKLYENDEIESNEKDL</sequence>
<dbReference type="InterPro" id="IPR050577">
    <property type="entry name" value="MAPR/NEUFC/NENF-like"/>
</dbReference>
<evidence type="ECO:0000259" key="8">
    <source>
        <dbReference type="SMART" id="SM01117"/>
    </source>
</evidence>
<evidence type="ECO:0000256" key="3">
    <source>
        <dbReference type="ARBA" id="ARBA00022723"/>
    </source>
</evidence>
<gene>
    <name evidence="9" type="ORF">J8A68_000596</name>
</gene>
<dbReference type="EMBL" id="JAGSYN010000046">
    <property type="protein sequence ID" value="KAG7665771.1"/>
    <property type="molecule type" value="Genomic_DNA"/>
</dbReference>
<dbReference type="GO" id="GO:0020037">
    <property type="term" value="F:heme binding"/>
    <property type="evidence" value="ECO:0007669"/>
    <property type="project" value="UniProtKB-ARBA"/>
</dbReference>
<dbReference type="OrthoDB" id="547796at2759"/>
<comment type="similarity">
    <text evidence="6">Belongs to the cytochrome b5 family. MAPR subfamily.</text>
</comment>
<reference evidence="9 10" key="1">
    <citation type="journal article" date="2021" name="DNA Res.">
        <title>Genome analysis of Candida subhashii reveals its hybrid nature and dual mitochondrial genome conformations.</title>
        <authorList>
            <person name="Mixao V."/>
            <person name="Hegedusova E."/>
            <person name="Saus E."/>
            <person name="Pryszcz L.P."/>
            <person name="Cillingova A."/>
            <person name="Nosek J."/>
            <person name="Gabaldon T."/>
        </authorList>
    </citation>
    <scope>NUCLEOTIDE SEQUENCE [LARGE SCALE GENOMIC DNA]</scope>
    <source>
        <strain evidence="9 10">CBS 10753</strain>
    </source>
</reference>
<keyword evidence="3" id="KW-0479">Metal-binding</keyword>
<keyword evidence="2" id="KW-0349">Heme</keyword>
<dbReference type="AlphaFoldDB" id="A0A8J5QSE1"/>
<dbReference type="InterPro" id="IPR001199">
    <property type="entry name" value="Cyt_B5-like_heme/steroid-bd"/>
</dbReference>
<feature type="chain" id="PRO_5035267337" evidence="7">
    <location>
        <begin position="21"/>
        <end position="158"/>
    </location>
</feature>
<dbReference type="PANTHER" id="PTHR10281:SF72">
    <property type="entry name" value="NEUDESIN"/>
    <property type="match status" value="1"/>
</dbReference>
<dbReference type="FunFam" id="3.10.120.10:FF:000003">
    <property type="entry name" value="membrane-associated progesterone receptor component 1"/>
    <property type="match status" value="1"/>
</dbReference>
<dbReference type="GO" id="GO:0005783">
    <property type="term" value="C:endoplasmic reticulum"/>
    <property type="evidence" value="ECO:0007669"/>
    <property type="project" value="UniProtKB-SubCell"/>
</dbReference>
<feature type="domain" description="Cytochrome b5 heme-binding" evidence="8">
    <location>
        <begin position="45"/>
        <end position="146"/>
    </location>
</feature>
<protein>
    <submittedName>
        <fullName evidence="9">DAP1</fullName>
    </submittedName>
</protein>
<proteinExistence type="inferred from homology"/>
<dbReference type="GeneID" id="73467397"/>
<dbReference type="Proteomes" id="UP000694255">
    <property type="component" value="Unassembled WGS sequence"/>
</dbReference>
<evidence type="ECO:0000256" key="1">
    <source>
        <dbReference type="ARBA" id="ARBA00004240"/>
    </source>
</evidence>
<evidence type="ECO:0000313" key="10">
    <source>
        <dbReference type="Proteomes" id="UP000694255"/>
    </source>
</evidence>
<feature type="signal peptide" evidence="7">
    <location>
        <begin position="1"/>
        <end position="20"/>
    </location>
</feature>
<dbReference type="Pfam" id="PF00173">
    <property type="entry name" value="Cyt-b5"/>
    <property type="match status" value="1"/>
</dbReference>
<evidence type="ECO:0000256" key="5">
    <source>
        <dbReference type="ARBA" id="ARBA00023004"/>
    </source>
</evidence>
<keyword evidence="7" id="KW-0732">Signal</keyword>
<evidence type="ECO:0000256" key="2">
    <source>
        <dbReference type="ARBA" id="ARBA00022617"/>
    </source>
</evidence>
<comment type="subcellular location">
    <subcellularLocation>
        <location evidence="1">Endoplasmic reticulum</location>
    </subcellularLocation>
</comment>
<comment type="caution">
    <text evidence="9">The sequence shown here is derived from an EMBL/GenBank/DDBJ whole genome shotgun (WGS) entry which is preliminary data.</text>
</comment>
<evidence type="ECO:0000256" key="6">
    <source>
        <dbReference type="ARBA" id="ARBA00038357"/>
    </source>
</evidence>